<dbReference type="Proteomes" id="UP000263596">
    <property type="component" value="Unassembled WGS sequence"/>
</dbReference>
<evidence type="ECO:0000256" key="1">
    <source>
        <dbReference type="RuleBase" id="RU004003"/>
    </source>
</evidence>
<comment type="caution">
    <text evidence="3">The sequence shown here is derived from an EMBL/GenBank/DDBJ whole genome shotgun (WGS) entry which is preliminary data.</text>
</comment>
<feature type="non-terminal residue" evidence="3">
    <location>
        <position position="109"/>
    </location>
</feature>
<reference evidence="3 4" key="1">
    <citation type="journal article" date="2018" name="Nat. Biotechnol.">
        <title>A standardized bacterial taxonomy based on genome phylogeny substantially revises the tree of life.</title>
        <authorList>
            <person name="Parks D.H."/>
            <person name="Chuvochina M."/>
            <person name="Waite D.W."/>
            <person name="Rinke C."/>
            <person name="Skarshewski A."/>
            <person name="Chaumeil P.A."/>
            <person name="Hugenholtz P."/>
        </authorList>
    </citation>
    <scope>NUCLEOTIDE SEQUENCE [LARGE SCALE GENOMIC DNA]</scope>
    <source>
        <strain evidence="3">UBA9669</strain>
    </source>
</reference>
<gene>
    <name evidence="3" type="ORF">DHW29_02860</name>
</gene>
<name>A0A3D2SIE7_9GAMM</name>
<dbReference type="EMBL" id="DPVE01000053">
    <property type="protein sequence ID" value="HCK29229.1"/>
    <property type="molecule type" value="Genomic_DNA"/>
</dbReference>
<sequence length="109" mass="12207">PGLSRVPYVGRVFRSDARSNEKRNVLVFIHPTIVGDADDVRRISQQRYNRLYSLQLAMDKEGNFAKLPENVENIYQPSAPQVLAQAQNPNYQQVPSSGQNQVIATPVAV</sequence>
<evidence type="ECO:0000313" key="4">
    <source>
        <dbReference type="Proteomes" id="UP000263596"/>
    </source>
</evidence>
<dbReference type="Pfam" id="PF00263">
    <property type="entry name" value="Secretin"/>
    <property type="match status" value="1"/>
</dbReference>
<comment type="similarity">
    <text evidence="1">Belongs to the bacterial secretin family.</text>
</comment>
<evidence type="ECO:0000259" key="2">
    <source>
        <dbReference type="Pfam" id="PF00263"/>
    </source>
</evidence>
<organism evidence="3 4">
    <name type="scientific">Acinetobacter ursingii</name>
    <dbReference type="NCBI Taxonomy" id="108980"/>
    <lineage>
        <taxon>Bacteria</taxon>
        <taxon>Pseudomonadati</taxon>
        <taxon>Pseudomonadota</taxon>
        <taxon>Gammaproteobacteria</taxon>
        <taxon>Moraxellales</taxon>
        <taxon>Moraxellaceae</taxon>
        <taxon>Acinetobacter</taxon>
    </lineage>
</organism>
<accession>A0A3D2SIE7</accession>
<evidence type="ECO:0000313" key="3">
    <source>
        <dbReference type="EMBL" id="HCK29229.1"/>
    </source>
</evidence>
<protein>
    <submittedName>
        <fullName evidence="3">Type II secretion system protein GspD</fullName>
    </submittedName>
</protein>
<dbReference type="AlphaFoldDB" id="A0A3D2SIE7"/>
<proteinExistence type="inferred from homology"/>
<feature type="domain" description="Type II/III secretion system secretin-like" evidence="2">
    <location>
        <begin position="1"/>
        <end position="34"/>
    </location>
</feature>
<feature type="non-terminal residue" evidence="3">
    <location>
        <position position="1"/>
    </location>
</feature>
<dbReference type="InterPro" id="IPR004846">
    <property type="entry name" value="T2SS/T3SS_dom"/>
</dbReference>
<dbReference type="GO" id="GO:0009306">
    <property type="term" value="P:protein secretion"/>
    <property type="evidence" value="ECO:0007669"/>
    <property type="project" value="InterPro"/>
</dbReference>